<protein>
    <recommendedName>
        <fullName evidence="2">Lipoprotein</fullName>
    </recommendedName>
</protein>
<name>A0AB33L667_9FLAO</name>
<organism evidence="1">
    <name type="scientific">Tenacibaculum sp. Pbs-1</name>
    <dbReference type="NCBI Taxonomy" id="3238748"/>
    <lineage>
        <taxon>Bacteria</taxon>
        <taxon>Pseudomonadati</taxon>
        <taxon>Bacteroidota</taxon>
        <taxon>Flavobacteriia</taxon>
        <taxon>Flavobacteriales</taxon>
        <taxon>Flavobacteriaceae</taxon>
        <taxon>Tenacibaculum</taxon>
    </lineage>
</organism>
<evidence type="ECO:0000313" key="1">
    <source>
        <dbReference type="EMBL" id="BFP69210.1"/>
    </source>
</evidence>
<gene>
    <name evidence="1" type="ORF">Pbs1_25530</name>
</gene>
<sequence>MKTKFLIVLILFALISCVKTTNYYYCDNIECSKGKYTIKLNSIDFFKYIKDSINYRVEYGSNKQTLSDKGLFIIDSIMKTHKYISEKERNLLLSMNTNTEYVQGKWGEEFCINYNFSFKDPKELRDFKIAFAKLNIAWNIPIIEAFSENKNELLGRLDTLKNADLMKKILTNNNRYLMKKRNKVFFVKSKKADLNFSLYNTTYMVFPKKIKEVHGNSYKLSEDRKQIIISDTIHNSPKKQKLPYIISLEF</sequence>
<dbReference type="AlphaFoldDB" id="A0AB33L667"/>
<dbReference type="EMBL" id="AP035888">
    <property type="protein sequence ID" value="BFP69210.1"/>
    <property type="molecule type" value="Genomic_DNA"/>
</dbReference>
<evidence type="ECO:0008006" key="2">
    <source>
        <dbReference type="Google" id="ProtNLM"/>
    </source>
</evidence>
<proteinExistence type="predicted"/>
<accession>A0AB33L667</accession>
<reference evidence="1" key="1">
    <citation type="submission" date="2024-08" db="EMBL/GenBank/DDBJ databases">
        <title>Whole genome sequence of Tenacibaculum sp. strain pbs-1 associated with black-spot shell disease in Akoya pearl oysters.</title>
        <authorList>
            <person name="Sakatoku A."/>
            <person name="Suzuki T."/>
            <person name="Hatano K."/>
            <person name="Seki M."/>
            <person name="Tanaka D."/>
            <person name="Nakamura S."/>
            <person name="Suzuki N."/>
            <person name="Isshiki T."/>
        </authorList>
    </citation>
    <scope>NUCLEOTIDE SEQUENCE</scope>
    <source>
        <strain evidence="1">Pbs-1</strain>
    </source>
</reference>
<dbReference type="PROSITE" id="PS51257">
    <property type="entry name" value="PROKAR_LIPOPROTEIN"/>
    <property type="match status" value="1"/>
</dbReference>